<evidence type="ECO:0000313" key="3">
    <source>
        <dbReference type="EMBL" id="NAY90614.1"/>
    </source>
</evidence>
<sequence>MKNILSFRFFAIVLLFVSIAACSSEDGADGANGRDGIDGTDGTNGLNSLITTLIEQPGENCSNGGYKIEVGQDINDNGQLEASEVDATEFLCNGDASGLPFLSYVSLINQTGTQDPTSTVLENTLGLSIVWTRESQGKYVGSLDSNIDIGKTVIFYTTPTTHTGVRGEIVGDNEVRIELQNGTNAFADDFSNLSFELREYE</sequence>
<dbReference type="EMBL" id="JAAABI010000001">
    <property type="protein sequence ID" value="NAY90614.1"/>
    <property type="molecule type" value="Genomic_DNA"/>
</dbReference>
<evidence type="ECO:0000256" key="1">
    <source>
        <dbReference type="SAM" id="SignalP"/>
    </source>
</evidence>
<dbReference type="Proteomes" id="UP000667650">
    <property type="component" value="Unassembled WGS sequence"/>
</dbReference>
<keyword evidence="4" id="KW-1185">Reference proteome</keyword>
<dbReference type="RefSeq" id="WP_166522021.1">
    <property type="nucleotide sequence ID" value="NZ_JAAABI010000001.1"/>
</dbReference>
<evidence type="ECO:0000259" key="2">
    <source>
        <dbReference type="Pfam" id="PF23657"/>
    </source>
</evidence>
<protein>
    <recommendedName>
        <fullName evidence="2">DUF7151 domain-containing protein</fullName>
    </recommendedName>
</protein>
<name>A0A964TAA4_9FLAO</name>
<accession>A0A964TAA4</accession>
<organism evidence="3 4">
    <name type="scientific">Flagellimonas ochracea</name>
    <dbReference type="NCBI Taxonomy" id="2696472"/>
    <lineage>
        <taxon>Bacteria</taxon>
        <taxon>Pseudomonadati</taxon>
        <taxon>Bacteroidota</taxon>
        <taxon>Flavobacteriia</taxon>
        <taxon>Flavobacteriales</taxon>
        <taxon>Flavobacteriaceae</taxon>
        <taxon>Flagellimonas</taxon>
    </lineage>
</organism>
<feature type="domain" description="DUF7151" evidence="2">
    <location>
        <begin position="47"/>
        <end position="92"/>
    </location>
</feature>
<dbReference type="PROSITE" id="PS51257">
    <property type="entry name" value="PROKAR_LIPOPROTEIN"/>
    <property type="match status" value="1"/>
</dbReference>
<proteinExistence type="predicted"/>
<dbReference type="AlphaFoldDB" id="A0A964TAA4"/>
<keyword evidence="1" id="KW-0732">Signal</keyword>
<gene>
    <name evidence="3" type="ORF">GTQ34_01670</name>
</gene>
<comment type="caution">
    <text evidence="3">The sequence shown here is derived from an EMBL/GenBank/DDBJ whole genome shotgun (WGS) entry which is preliminary data.</text>
</comment>
<feature type="signal peptide" evidence="1">
    <location>
        <begin position="1"/>
        <end position="20"/>
    </location>
</feature>
<feature type="chain" id="PRO_5037179042" description="DUF7151 domain-containing protein" evidence="1">
    <location>
        <begin position="21"/>
        <end position="201"/>
    </location>
</feature>
<reference evidence="3" key="1">
    <citation type="submission" date="2020-01" db="EMBL/GenBank/DDBJ databases">
        <title>Muricauda ochracea sp. nov., isolated from a tidal flat of Garorim bay in Korea.</title>
        <authorList>
            <person name="Kim D."/>
            <person name="Yoo Y."/>
            <person name="Kim J.-J."/>
        </authorList>
    </citation>
    <scope>NUCLEOTIDE SEQUENCE</scope>
    <source>
        <strain evidence="3">JGD-17</strain>
    </source>
</reference>
<dbReference type="Pfam" id="PF23657">
    <property type="entry name" value="DUF7151"/>
    <property type="match status" value="1"/>
</dbReference>
<evidence type="ECO:0000313" key="4">
    <source>
        <dbReference type="Proteomes" id="UP000667650"/>
    </source>
</evidence>
<dbReference type="InterPro" id="IPR055575">
    <property type="entry name" value="DUF7151"/>
</dbReference>